<organism evidence="1 2">
    <name type="scientific">Taxus chinensis</name>
    <name type="common">Chinese yew</name>
    <name type="synonym">Taxus wallichiana var. chinensis</name>
    <dbReference type="NCBI Taxonomy" id="29808"/>
    <lineage>
        <taxon>Eukaryota</taxon>
        <taxon>Viridiplantae</taxon>
        <taxon>Streptophyta</taxon>
        <taxon>Embryophyta</taxon>
        <taxon>Tracheophyta</taxon>
        <taxon>Spermatophyta</taxon>
        <taxon>Pinopsida</taxon>
        <taxon>Pinidae</taxon>
        <taxon>Conifers II</taxon>
        <taxon>Cupressales</taxon>
        <taxon>Taxaceae</taxon>
        <taxon>Taxus</taxon>
    </lineage>
</organism>
<gene>
    <name evidence="1" type="ORF">KI387_031490</name>
</gene>
<comment type="caution">
    <text evidence="1">The sequence shown here is derived from an EMBL/GenBank/DDBJ whole genome shotgun (WGS) entry which is preliminary data.</text>
</comment>
<dbReference type="AlphaFoldDB" id="A0AA38CNL7"/>
<name>A0AA38CNL7_TAXCH</name>
<evidence type="ECO:0000313" key="1">
    <source>
        <dbReference type="EMBL" id="KAH9299808.1"/>
    </source>
</evidence>
<accession>A0AA38CNL7</accession>
<keyword evidence="2" id="KW-1185">Reference proteome</keyword>
<feature type="non-terminal residue" evidence="1">
    <location>
        <position position="1"/>
    </location>
</feature>
<reference evidence="1 2" key="1">
    <citation type="journal article" date="2021" name="Nat. Plants">
        <title>The Taxus genome provides insights into paclitaxel biosynthesis.</title>
        <authorList>
            <person name="Xiong X."/>
            <person name="Gou J."/>
            <person name="Liao Q."/>
            <person name="Li Y."/>
            <person name="Zhou Q."/>
            <person name="Bi G."/>
            <person name="Li C."/>
            <person name="Du R."/>
            <person name="Wang X."/>
            <person name="Sun T."/>
            <person name="Guo L."/>
            <person name="Liang H."/>
            <person name="Lu P."/>
            <person name="Wu Y."/>
            <person name="Zhang Z."/>
            <person name="Ro D.K."/>
            <person name="Shang Y."/>
            <person name="Huang S."/>
            <person name="Yan J."/>
        </authorList>
    </citation>
    <scope>NUCLEOTIDE SEQUENCE [LARGE SCALE GENOMIC DNA]</scope>
    <source>
        <strain evidence="1">Ta-2019</strain>
    </source>
</reference>
<sequence>LAMVWVVDNGTTDMTSVSETTDATVMVGMGPSYKTTGGEAGEGNTTLLGADVAAGIR</sequence>
<feature type="non-terminal residue" evidence="1">
    <location>
        <position position="57"/>
    </location>
</feature>
<protein>
    <submittedName>
        <fullName evidence="1">Uncharacterized protein</fullName>
    </submittedName>
</protein>
<evidence type="ECO:0000313" key="2">
    <source>
        <dbReference type="Proteomes" id="UP000824469"/>
    </source>
</evidence>
<dbReference type="EMBL" id="JAHRHJ020000010">
    <property type="protein sequence ID" value="KAH9299808.1"/>
    <property type="molecule type" value="Genomic_DNA"/>
</dbReference>
<proteinExistence type="predicted"/>
<dbReference type="Proteomes" id="UP000824469">
    <property type="component" value="Unassembled WGS sequence"/>
</dbReference>